<dbReference type="OrthoDB" id="43906at2759"/>
<evidence type="ECO:0000256" key="3">
    <source>
        <dbReference type="ARBA" id="ARBA00022448"/>
    </source>
</evidence>
<feature type="repeat" description="Solcar" evidence="12">
    <location>
        <begin position="225"/>
        <end position="318"/>
    </location>
</feature>
<dbReference type="Pfam" id="PF00153">
    <property type="entry name" value="Mito_carr"/>
    <property type="match status" value="3"/>
</dbReference>
<keyword evidence="3 13" id="KW-0813">Transport</keyword>
<keyword evidence="15" id="KW-1185">Reference proteome</keyword>
<keyword evidence="10" id="KW-0496">Mitochondrion</keyword>
<evidence type="ECO:0000256" key="1">
    <source>
        <dbReference type="ARBA" id="ARBA00004448"/>
    </source>
</evidence>
<dbReference type="PANTHER" id="PTHR45758:SF20">
    <property type="entry name" value="MITOFERRIN-2"/>
    <property type="match status" value="1"/>
</dbReference>
<evidence type="ECO:0000256" key="9">
    <source>
        <dbReference type="ARBA" id="ARBA00023065"/>
    </source>
</evidence>
<feature type="repeat" description="Solcar" evidence="12">
    <location>
        <begin position="134"/>
        <end position="218"/>
    </location>
</feature>
<sequence length="349" mass="38946">MSNVLFPTGLCLPEGTNIYCQIMDFFDADDYESLPTNSMTAYMVAGSCAGIMEHCIMYPVDSVKTRMQSLCPVTGARHIGIYGTISSMVRYEGLFRPFRGMSAVVVGAGPAHAMFFSSYEVLKNYFSVSGKVKSDHTAHALAGCCATLLHDSLMVPAEAVKQRMQMYGSPYRHVLDCTIKMFQAEGILAFYRSFTTQVLMNIPFHSTHFTVYELMQNVTNWERDYNPAAHMLSGAMAGATAAAFTTPLDVCKTLLNTQEAQALQKLHKTHIHGIFNALRTVYTLRGIPGYFQGMQARVLFQMPATAISWSIYEFFKHLFAKRDSQRESLYEPVVLSADKSSKIVGKRIK</sequence>
<dbReference type="GO" id="GO:0048250">
    <property type="term" value="P:iron import into the mitochondrion"/>
    <property type="evidence" value="ECO:0007669"/>
    <property type="project" value="TreeGrafter"/>
</dbReference>
<evidence type="ECO:0000256" key="10">
    <source>
        <dbReference type="ARBA" id="ARBA00023128"/>
    </source>
</evidence>
<accession>A0A7R9A2S4</accession>
<dbReference type="GO" id="GO:0005743">
    <property type="term" value="C:mitochondrial inner membrane"/>
    <property type="evidence" value="ECO:0007669"/>
    <property type="project" value="UniProtKB-SubCell"/>
</dbReference>
<reference evidence="14" key="1">
    <citation type="submission" date="2020-11" db="EMBL/GenBank/DDBJ databases">
        <authorList>
            <person name="Tran Van P."/>
        </authorList>
    </citation>
    <scope>NUCLEOTIDE SEQUENCE</scope>
</reference>
<keyword evidence="9" id="KW-0406">Ion transport</keyword>
<evidence type="ECO:0000313" key="15">
    <source>
        <dbReference type="Proteomes" id="UP000677054"/>
    </source>
</evidence>
<feature type="repeat" description="Solcar" evidence="12">
    <location>
        <begin position="37"/>
        <end position="125"/>
    </location>
</feature>
<dbReference type="Proteomes" id="UP000677054">
    <property type="component" value="Unassembled WGS sequence"/>
</dbReference>
<comment type="similarity">
    <text evidence="2 13">Belongs to the mitochondrial carrier (TC 2.A.29) family.</text>
</comment>
<keyword evidence="7" id="KW-1133">Transmembrane helix</keyword>
<proteinExistence type="inferred from homology"/>
<evidence type="ECO:0000256" key="12">
    <source>
        <dbReference type="PROSITE-ProRule" id="PRU00282"/>
    </source>
</evidence>
<protein>
    <submittedName>
        <fullName evidence="14">Uncharacterized protein</fullName>
    </submittedName>
</protein>
<evidence type="ECO:0000313" key="14">
    <source>
        <dbReference type="EMBL" id="CAD7246081.1"/>
    </source>
</evidence>
<keyword evidence="6" id="KW-0999">Mitochondrion inner membrane</keyword>
<dbReference type="AlphaFoldDB" id="A0A7R9A2S4"/>
<evidence type="ECO:0000256" key="13">
    <source>
        <dbReference type="RuleBase" id="RU000488"/>
    </source>
</evidence>
<keyword evidence="8" id="KW-0408">Iron</keyword>
<dbReference type="Gene3D" id="1.50.40.10">
    <property type="entry name" value="Mitochondrial carrier domain"/>
    <property type="match status" value="2"/>
</dbReference>
<dbReference type="InterPro" id="IPR023395">
    <property type="entry name" value="MCP_dom_sf"/>
</dbReference>
<evidence type="ECO:0000256" key="11">
    <source>
        <dbReference type="ARBA" id="ARBA00023136"/>
    </source>
</evidence>
<dbReference type="FunFam" id="1.50.40.10:FF:000029">
    <property type="entry name" value="Solute carrier family 25 member 28"/>
    <property type="match status" value="1"/>
</dbReference>
<evidence type="ECO:0000256" key="5">
    <source>
        <dbReference type="ARBA" id="ARBA00022692"/>
    </source>
</evidence>
<keyword evidence="4" id="KW-0410">Iron transport</keyword>
<dbReference type="EMBL" id="LR900547">
    <property type="protein sequence ID" value="CAD7246081.1"/>
    <property type="molecule type" value="Genomic_DNA"/>
</dbReference>
<evidence type="ECO:0000256" key="7">
    <source>
        <dbReference type="ARBA" id="ARBA00022989"/>
    </source>
</evidence>
<dbReference type="InterPro" id="IPR018108">
    <property type="entry name" value="MCP_transmembrane"/>
</dbReference>
<evidence type="ECO:0000256" key="8">
    <source>
        <dbReference type="ARBA" id="ARBA00023004"/>
    </source>
</evidence>
<evidence type="ECO:0000256" key="6">
    <source>
        <dbReference type="ARBA" id="ARBA00022792"/>
    </source>
</evidence>
<dbReference type="SUPFAM" id="SSF103506">
    <property type="entry name" value="Mitochondrial carrier"/>
    <property type="match status" value="1"/>
</dbReference>
<dbReference type="PANTHER" id="PTHR45758">
    <property type="entry name" value="MITOFERRIN-1-RELATED"/>
    <property type="match status" value="1"/>
</dbReference>
<name>A0A7R9A2S4_9CRUS</name>
<dbReference type="EMBL" id="CAJPEV010001030">
    <property type="protein sequence ID" value="CAG0890282.1"/>
    <property type="molecule type" value="Genomic_DNA"/>
</dbReference>
<keyword evidence="11 12" id="KW-0472">Membrane</keyword>
<evidence type="ECO:0000256" key="4">
    <source>
        <dbReference type="ARBA" id="ARBA00022496"/>
    </source>
</evidence>
<keyword evidence="5 12" id="KW-0812">Transmembrane</keyword>
<organism evidence="14">
    <name type="scientific">Darwinula stevensoni</name>
    <dbReference type="NCBI Taxonomy" id="69355"/>
    <lineage>
        <taxon>Eukaryota</taxon>
        <taxon>Metazoa</taxon>
        <taxon>Ecdysozoa</taxon>
        <taxon>Arthropoda</taxon>
        <taxon>Crustacea</taxon>
        <taxon>Oligostraca</taxon>
        <taxon>Ostracoda</taxon>
        <taxon>Podocopa</taxon>
        <taxon>Podocopida</taxon>
        <taxon>Darwinulocopina</taxon>
        <taxon>Darwinuloidea</taxon>
        <taxon>Darwinulidae</taxon>
        <taxon>Darwinula</taxon>
    </lineage>
</organism>
<dbReference type="GO" id="GO:0015093">
    <property type="term" value="F:ferrous iron transmembrane transporter activity"/>
    <property type="evidence" value="ECO:0007669"/>
    <property type="project" value="TreeGrafter"/>
</dbReference>
<evidence type="ECO:0000256" key="2">
    <source>
        <dbReference type="ARBA" id="ARBA00006375"/>
    </source>
</evidence>
<gene>
    <name evidence="14" type="ORF">DSTB1V02_LOCUS5943</name>
</gene>
<dbReference type="PROSITE" id="PS50920">
    <property type="entry name" value="SOLCAR"/>
    <property type="match status" value="3"/>
</dbReference>
<comment type="subcellular location">
    <subcellularLocation>
        <location evidence="1">Mitochondrion inner membrane</location>
        <topology evidence="1">Multi-pass membrane protein</topology>
    </subcellularLocation>
</comment>